<evidence type="ECO:0000313" key="3">
    <source>
        <dbReference type="Proteomes" id="UP000053789"/>
    </source>
</evidence>
<feature type="region of interest" description="Disordered" evidence="1">
    <location>
        <begin position="529"/>
        <end position="726"/>
    </location>
</feature>
<keyword evidence="3" id="KW-1185">Reference proteome</keyword>
<dbReference type="VEuPathDB" id="FungiDB:Z519_08274"/>
<gene>
    <name evidence="2" type="ORF">Z519_08274</name>
</gene>
<feature type="region of interest" description="Disordered" evidence="1">
    <location>
        <begin position="25"/>
        <end position="146"/>
    </location>
</feature>
<organism evidence="2 3">
    <name type="scientific">Cladophialophora bantiana (strain ATCC 10958 / CBS 173.52 / CDC B-1940 / NIH 8579)</name>
    <name type="common">Xylohypha bantiana</name>
    <dbReference type="NCBI Taxonomy" id="1442370"/>
    <lineage>
        <taxon>Eukaryota</taxon>
        <taxon>Fungi</taxon>
        <taxon>Dikarya</taxon>
        <taxon>Ascomycota</taxon>
        <taxon>Pezizomycotina</taxon>
        <taxon>Eurotiomycetes</taxon>
        <taxon>Chaetothyriomycetidae</taxon>
        <taxon>Chaetothyriales</taxon>
        <taxon>Herpotrichiellaceae</taxon>
        <taxon>Cladophialophora</taxon>
    </lineage>
</organism>
<feature type="compositionally biased region" description="Basic residues" evidence="1">
    <location>
        <begin position="107"/>
        <end position="116"/>
    </location>
</feature>
<dbReference type="OrthoDB" id="4117985at2759"/>
<dbReference type="GeneID" id="27701202"/>
<feature type="region of interest" description="Disordered" evidence="1">
    <location>
        <begin position="247"/>
        <end position="284"/>
    </location>
</feature>
<accession>A0A0D2HDI4</accession>
<evidence type="ECO:0000313" key="2">
    <source>
        <dbReference type="EMBL" id="KIW91378.1"/>
    </source>
</evidence>
<feature type="compositionally biased region" description="Polar residues" evidence="1">
    <location>
        <begin position="649"/>
        <end position="661"/>
    </location>
</feature>
<reference evidence="2" key="1">
    <citation type="submission" date="2015-01" db="EMBL/GenBank/DDBJ databases">
        <title>The Genome Sequence of Cladophialophora bantiana CBS 173.52.</title>
        <authorList>
            <consortium name="The Broad Institute Genomics Platform"/>
            <person name="Cuomo C."/>
            <person name="de Hoog S."/>
            <person name="Gorbushina A."/>
            <person name="Stielow B."/>
            <person name="Teixiera M."/>
            <person name="Abouelleil A."/>
            <person name="Chapman S.B."/>
            <person name="Priest M."/>
            <person name="Young S.K."/>
            <person name="Wortman J."/>
            <person name="Nusbaum C."/>
            <person name="Birren B."/>
        </authorList>
    </citation>
    <scope>NUCLEOTIDE SEQUENCE [LARGE SCALE GENOMIC DNA]</scope>
    <source>
        <strain evidence="2">CBS 173.52</strain>
    </source>
</reference>
<feature type="compositionally biased region" description="Polar residues" evidence="1">
    <location>
        <begin position="124"/>
        <end position="146"/>
    </location>
</feature>
<feature type="compositionally biased region" description="Polar residues" evidence="1">
    <location>
        <begin position="708"/>
        <end position="726"/>
    </location>
</feature>
<feature type="compositionally biased region" description="Basic and acidic residues" evidence="1">
    <location>
        <begin position="393"/>
        <end position="403"/>
    </location>
</feature>
<dbReference type="AlphaFoldDB" id="A0A0D2HDI4"/>
<feature type="compositionally biased region" description="Pro residues" evidence="1">
    <location>
        <begin position="407"/>
        <end position="416"/>
    </location>
</feature>
<dbReference type="HOGENOM" id="CLU_023042_0_0_1"/>
<feature type="compositionally biased region" description="Polar residues" evidence="1">
    <location>
        <begin position="25"/>
        <end position="34"/>
    </location>
</feature>
<dbReference type="RefSeq" id="XP_016618047.1">
    <property type="nucleotide sequence ID" value="XM_016766002.1"/>
</dbReference>
<feature type="compositionally biased region" description="Basic and acidic residues" evidence="1">
    <location>
        <begin position="457"/>
        <end position="467"/>
    </location>
</feature>
<protein>
    <submittedName>
        <fullName evidence="2">Uncharacterized protein</fullName>
    </submittedName>
</protein>
<feature type="region of interest" description="Disordered" evidence="1">
    <location>
        <begin position="431"/>
        <end position="467"/>
    </location>
</feature>
<proteinExistence type="predicted"/>
<feature type="region of interest" description="Disordered" evidence="1">
    <location>
        <begin position="198"/>
        <end position="233"/>
    </location>
</feature>
<feature type="compositionally biased region" description="Basic and acidic residues" evidence="1">
    <location>
        <begin position="36"/>
        <end position="54"/>
    </location>
</feature>
<sequence length="726" mass="78230">MVSHTRSRSKGSFSIFSFDTIRSFSRAGSRQASRIPSKDELRDRTESSLSHRCDPNNQPLASPEPTPPSHIVQKCVESASKSTQGPGNRDESEPSQGEIEPAEFHSTRRRAHRLRPKSWLPFSRLSSQSPYPRSVSTQLPKTASTSTVARSVISAPVLTSTTNVSVARAERVHCGEMSDATFAQSTWNSQIGWVASNDQAAGESPRDRSSEALASHGPLGEGRGQPTNLTALKRGRILRLRNAFRGKIRNGTLRPQDTTAQSKRERETSGDVEGNEGPASSRDLSHRRAETLNLCRGKIKGLTGSDHIRRKCVNTTKGATELTGDSPLLGDDIIDVPTTDLATESSDNESAFGSLTRSFASAVDRLDLYSNLPHNIPFLRSRSSFFNPKKREKSGGDRDEVRRQFPPISPSKPAPPVAQSIVASSRTDLSRNFAPASNPQKLHPAPRPVGPPISEAQDFKPNQEDLASRQPPVAPLVFLAEKNSYVPAAPVAGYPRGVNPLHMHPPGAMAVAPSGPYQAAQALPVDRGALCNSPRRYTTTPNSGREDSDTGSLEDAPIYSPSLGDLSQYARDTPRSTKAVPNEASREQIENAAPMPNPVKDDLPAKGQSGPLKKSGSGFGLFSRSKHENTSPMANGNGAQGEPPLYQRDANQQGNTPSSTGKMVKKSKSLHFGGLFKRKDPSDLVPAMGSSPFQPATPSPLRKVMRYGSQSTKGGDNSPTTQSAKK</sequence>
<name>A0A0D2HDI4_CLAB1</name>
<evidence type="ECO:0000256" key="1">
    <source>
        <dbReference type="SAM" id="MobiDB-lite"/>
    </source>
</evidence>
<dbReference type="Proteomes" id="UP000053789">
    <property type="component" value="Unassembled WGS sequence"/>
</dbReference>
<dbReference type="EMBL" id="KN846991">
    <property type="protein sequence ID" value="KIW91378.1"/>
    <property type="molecule type" value="Genomic_DNA"/>
</dbReference>
<feature type="region of interest" description="Disordered" evidence="1">
    <location>
        <begin position="386"/>
        <end position="419"/>
    </location>
</feature>